<organism evidence="2 3">
    <name type="scientific">Thermostaphylospora chromogena</name>
    <dbReference type="NCBI Taxonomy" id="35622"/>
    <lineage>
        <taxon>Bacteria</taxon>
        <taxon>Bacillati</taxon>
        <taxon>Actinomycetota</taxon>
        <taxon>Actinomycetes</taxon>
        <taxon>Streptosporangiales</taxon>
        <taxon>Thermomonosporaceae</taxon>
        <taxon>Thermostaphylospora</taxon>
    </lineage>
</organism>
<dbReference type="AlphaFoldDB" id="A0A1H1DU24"/>
<protein>
    <submittedName>
        <fullName evidence="2">Uncharacterized protein</fullName>
    </submittedName>
</protein>
<dbReference type="STRING" id="35622.SAMN04489764_2171"/>
<evidence type="ECO:0000313" key="3">
    <source>
        <dbReference type="Proteomes" id="UP000217103"/>
    </source>
</evidence>
<dbReference type="EMBL" id="FNKK01000002">
    <property type="protein sequence ID" value="SDQ79985.1"/>
    <property type="molecule type" value="Genomic_DNA"/>
</dbReference>
<keyword evidence="1" id="KW-1133">Transmembrane helix</keyword>
<feature type="transmembrane region" description="Helical" evidence="1">
    <location>
        <begin position="72"/>
        <end position="91"/>
    </location>
</feature>
<evidence type="ECO:0000256" key="1">
    <source>
        <dbReference type="SAM" id="Phobius"/>
    </source>
</evidence>
<dbReference type="Proteomes" id="UP000217103">
    <property type="component" value="Unassembled WGS sequence"/>
</dbReference>
<gene>
    <name evidence="2" type="ORF">SAMN04489764_2171</name>
</gene>
<keyword evidence="1" id="KW-0472">Membrane</keyword>
<evidence type="ECO:0000313" key="2">
    <source>
        <dbReference type="EMBL" id="SDQ79985.1"/>
    </source>
</evidence>
<keyword evidence="3" id="KW-1185">Reference proteome</keyword>
<sequence>MKTCETILGTMDANLPLRIARAAVFTVVCLILAAAAHWFAGGATPTPRVLLFSGLVIMTITVAVAGRERSPGTVIGLLCAGQAFLHVLFGSTEAPAGLSRQGRILSDLPQHGLGVSVGMLTAHLTAVLLTGWWLSRGEAALWSLLRGIGTYALRRVAALLVLLHQDAVPKAFVVPLQPIRGDIRPLRDRVLRHAMIRRGPPILRVV</sequence>
<proteinExistence type="predicted"/>
<feature type="transmembrane region" description="Helical" evidence="1">
    <location>
        <begin position="112"/>
        <end position="134"/>
    </location>
</feature>
<feature type="transmembrane region" description="Helical" evidence="1">
    <location>
        <begin position="19"/>
        <end position="40"/>
    </location>
</feature>
<feature type="transmembrane region" description="Helical" evidence="1">
    <location>
        <begin position="49"/>
        <end position="66"/>
    </location>
</feature>
<name>A0A1H1DU24_9ACTN</name>
<keyword evidence="1" id="KW-0812">Transmembrane</keyword>
<reference evidence="2 3" key="1">
    <citation type="submission" date="2016-10" db="EMBL/GenBank/DDBJ databases">
        <authorList>
            <person name="de Groot N.N."/>
        </authorList>
    </citation>
    <scope>NUCLEOTIDE SEQUENCE [LARGE SCALE GENOMIC DNA]</scope>
    <source>
        <strain evidence="2 3">DSM 43794</strain>
    </source>
</reference>
<accession>A0A1H1DU24</accession>